<protein>
    <submittedName>
        <fullName evidence="1">ParB N-terminal domain-containing protein</fullName>
    </submittedName>
</protein>
<dbReference type="SUPFAM" id="SSF110849">
    <property type="entry name" value="ParB/Sulfiredoxin"/>
    <property type="match status" value="1"/>
</dbReference>
<reference evidence="1" key="1">
    <citation type="submission" date="2021-05" db="EMBL/GenBank/DDBJ databases">
        <title>Complete genome sequence of Pseudomonas seleniipraecipitans strain D1-6.</title>
        <authorList>
            <person name="Lafi F."/>
            <person name="Eida A."/>
            <person name="Alam I."/>
            <person name="Hert H."/>
            <person name="Saad M."/>
        </authorList>
    </citation>
    <scope>NUCLEOTIDE SEQUENCE</scope>
    <source>
        <strain evidence="1">D1-6</strain>
    </source>
</reference>
<organism evidence="1 2">
    <name type="scientific">Phytopseudomonas seleniipraecipitans</name>
    <dbReference type="NCBI Taxonomy" id="640205"/>
    <lineage>
        <taxon>Bacteria</taxon>
        <taxon>Pseudomonadati</taxon>
        <taxon>Pseudomonadota</taxon>
        <taxon>Gammaproteobacteria</taxon>
        <taxon>Pseudomonadales</taxon>
        <taxon>Pseudomonadaceae</taxon>
        <taxon>Phytopseudomonas</taxon>
    </lineage>
</organism>
<sequence>MESLTTLQPIHISLDSVVTDKRLQNRNVGMQKFEEHNDGKRYKAHVADLRRSIRSKGQKTPIHVVAAECDWILAEGADKPHSVPTKFFLVDGHHRMEALHKEGAAQVLARILPGLGFLDALDACRLSNQDVVQGMSQDERTENAWSAMNQARNTYRRLPIGEVASLLGASESTIKRFRSAIRQDGIEAGKIDPDASRDKAELQLQDYWDRMAKRGLQCITWRMHKQGRRKPASQSSAAATRHKIKMAVIQALLGTDGMYDPDDVVRALE</sequence>
<accession>A0ABY5JFL0</accession>
<gene>
    <name evidence="1" type="ORF">D16iCDA_08760</name>
</gene>
<dbReference type="Proteomes" id="UP000887421">
    <property type="component" value="Chromosome"/>
</dbReference>
<dbReference type="RefSeq" id="WP_070880537.1">
    <property type="nucleotide sequence ID" value="NZ_CP076114.1"/>
</dbReference>
<proteinExistence type="predicted"/>
<dbReference type="EMBL" id="CP076114">
    <property type="protein sequence ID" value="UUD65724.1"/>
    <property type="molecule type" value="Genomic_DNA"/>
</dbReference>
<name>A0ABY5JFL0_9GAMM</name>
<evidence type="ECO:0000313" key="2">
    <source>
        <dbReference type="Proteomes" id="UP000887421"/>
    </source>
</evidence>
<keyword evidence="2" id="KW-1185">Reference proteome</keyword>
<dbReference type="Gene3D" id="3.90.1530.30">
    <property type="match status" value="1"/>
</dbReference>
<dbReference type="InterPro" id="IPR036086">
    <property type="entry name" value="ParB/Sulfiredoxin_sf"/>
</dbReference>
<evidence type="ECO:0000313" key="1">
    <source>
        <dbReference type="EMBL" id="UUD65724.1"/>
    </source>
</evidence>